<feature type="domain" description="DAGKc" evidence="2">
    <location>
        <begin position="122"/>
        <end position="262"/>
    </location>
</feature>
<evidence type="ECO:0000313" key="3">
    <source>
        <dbReference type="EMBL" id="WWC88576.1"/>
    </source>
</evidence>
<evidence type="ECO:0000313" key="4">
    <source>
        <dbReference type="Proteomes" id="UP001355207"/>
    </source>
</evidence>
<dbReference type="InterPro" id="IPR016064">
    <property type="entry name" value="NAD/diacylglycerol_kinase_sf"/>
</dbReference>
<name>A0AAX4JT16_9TREE</name>
<evidence type="ECO:0000259" key="2">
    <source>
        <dbReference type="PROSITE" id="PS50146"/>
    </source>
</evidence>
<dbReference type="PROSITE" id="PS50146">
    <property type="entry name" value="DAGK"/>
    <property type="match status" value="1"/>
</dbReference>
<sequence length="607" mass="66518">MSSRHQDLPVILHNDKRGLLTVEDDKLDVLQLSRDGRPPKRLLSCPLRNFLFAKLSVASSGTAKLGENRKLDLHSLGSSNSSGLQSNNLKVVKLHVLVEPINLPEAGEWIENIMNHAYQGMKRSKRVLLLVNPVGGKGKAKSIVHDTVLPILQSAGCDVDLRETTHRLHAEEIAKSIELNYDVIATASGDGLVYEVLNGLAARGDAKKALRTPIAPIPTGSANAVCTNLFGVKDTFNIPLATLNIIKGQKLNIDLCSVLLLPSLTRRFSFLSTALGLMVDLDIGTENLRWMGDTRFMVGFLKGIITNKNCKTKIQLNVVEHDKISMSRKARDRIKEKKGSKTLGSGINPLTANLNGLSINSTSNPTATTSKNVPSKQLPKSGEDDSMKTPLPIQSPTQNTTKPDIDEDELENGPIPESKPLEPNSTWITIDSSGNTSKSNIKRSSVGSLRSNKSNRSNGTGTAASVDEPLQVVRKGNWIDGEGILYFYAGMMPWVARDLMQWPVSISGDGLIDVVVQSVVPRTMMANAITGAEKGEAYWLECQHYYKVSAFTVENLDKANQPIFTIDGEAFEWDQFHVEVHPRIANLLSLNGDFYVSEFLQKHDEKA</sequence>
<dbReference type="Pfam" id="PF00781">
    <property type="entry name" value="DAGK_cat"/>
    <property type="match status" value="1"/>
</dbReference>
<keyword evidence="4" id="KW-1185">Reference proteome</keyword>
<dbReference type="Proteomes" id="UP001355207">
    <property type="component" value="Chromosome 4"/>
</dbReference>
<proteinExistence type="predicted"/>
<dbReference type="GO" id="GO:0046512">
    <property type="term" value="P:sphingosine biosynthetic process"/>
    <property type="evidence" value="ECO:0007669"/>
    <property type="project" value="TreeGrafter"/>
</dbReference>
<dbReference type="SMART" id="SM00046">
    <property type="entry name" value="DAGKc"/>
    <property type="match status" value="1"/>
</dbReference>
<dbReference type="GeneID" id="91094158"/>
<dbReference type="InterPro" id="IPR001206">
    <property type="entry name" value="Diacylglycerol_kinase_cat_dom"/>
</dbReference>
<dbReference type="Gene3D" id="2.60.200.40">
    <property type="match status" value="1"/>
</dbReference>
<feature type="compositionally biased region" description="Polar residues" evidence="1">
    <location>
        <begin position="392"/>
        <end position="402"/>
    </location>
</feature>
<dbReference type="PANTHER" id="PTHR12358:SF31">
    <property type="entry name" value="ACYLGLYCEROL KINASE, MITOCHONDRIAL"/>
    <property type="match status" value="1"/>
</dbReference>
<dbReference type="EMBL" id="CP144101">
    <property type="protein sequence ID" value="WWC88576.1"/>
    <property type="molecule type" value="Genomic_DNA"/>
</dbReference>
<feature type="compositionally biased region" description="Polar residues" evidence="1">
    <location>
        <begin position="342"/>
        <end position="375"/>
    </location>
</feature>
<feature type="region of interest" description="Disordered" evidence="1">
    <location>
        <begin position="327"/>
        <end position="463"/>
    </location>
</feature>
<dbReference type="GO" id="GO:0016773">
    <property type="term" value="F:phosphotransferase activity, alcohol group as acceptor"/>
    <property type="evidence" value="ECO:0007669"/>
    <property type="project" value="UniProtKB-ARBA"/>
</dbReference>
<reference evidence="3 4" key="1">
    <citation type="submission" date="2024-01" db="EMBL/GenBank/DDBJ databases">
        <title>Comparative genomics of Cryptococcus and Kwoniella reveals pathogenesis evolution and contrasting modes of karyotype evolution via chromosome fusion or intercentromeric recombination.</title>
        <authorList>
            <person name="Coelho M.A."/>
            <person name="David-Palma M."/>
            <person name="Shea T."/>
            <person name="Bowers K."/>
            <person name="McGinley-Smith S."/>
            <person name="Mohammad A.W."/>
            <person name="Gnirke A."/>
            <person name="Yurkov A.M."/>
            <person name="Nowrousian M."/>
            <person name="Sun S."/>
            <person name="Cuomo C.A."/>
            <person name="Heitman J."/>
        </authorList>
    </citation>
    <scope>NUCLEOTIDE SEQUENCE [LARGE SCALE GENOMIC DNA]</scope>
    <source>
        <strain evidence="3 4">CBS 6074</strain>
    </source>
</reference>
<dbReference type="InterPro" id="IPR050187">
    <property type="entry name" value="Lipid_Phosphate_FormReg"/>
</dbReference>
<dbReference type="Gene3D" id="3.40.50.10330">
    <property type="entry name" value="Probable inorganic polyphosphate/atp-NAD kinase, domain 1"/>
    <property type="match status" value="1"/>
</dbReference>
<dbReference type="GO" id="GO:0016020">
    <property type="term" value="C:membrane"/>
    <property type="evidence" value="ECO:0007669"/>
    <property type="project" value="TreeGrafter"/>
</dbReference>
<organism evidence="3 4">
    <name type="scientific">Kwoniella dendrophila CBS 6074</name>
    <dbReference type="NCBI Taxonomy" id="1295534"/>
    <lineage>
        <taxon>Eukaryota</taxon>
        <taxon>Fungi</taxon>
        <taxon>Dikarya</taxon>
        <taxon>Basidiomycota</taxon>
        <taxon>Agaricomycotina</taxon>
        <taxon>Tremellomycetes</taxon>
        <taxon>Tremellales</taxon>
        <taxon>Cryptococcaceae</taxon>
        <taxon>Kwoniella</taxon>
    </lineage>
</organism>
<protein>
    <recommendedName>
        <fullName evidence="2">DAGKc domain-containing protein</fullName>
    </recommendedName>
</protein>
<accession>A0AAX4JT16</accession>
<feature type="compositionally biased region" description="Polar residues" evidence="1">
    <location>
        <begin position="423"/>
        <end position="463"/>
    </location>
</feature>
<dbReference type="InterPro" id="IPR017438">
    <property type="entry name" value="ATP-NAD_kinase_N"/>
</dbReference>
<dbReference type="GO" id="GO:0005737">
    <property type="term" value="C:cytoplasm"/>
    <property type="evidence" value="ECO:0007669"/>
    <property type="project" value="TreeGrafter"/>
</dbReference>
<dbReference type="GO" id="GO:0001727">
    <property type="term" value="F:lipid kinase activity"/>
    <property type="evidence" value="ECO:0007669"/>
    <property type="project" value="UniProtKB-ARBA"/>
</dbReference>
<gene>
    <name evidence="3" type="ORF">L201_003488</name>
</gene>
<evidence type="ECO:0000256" key="1">
    <source>
        <dbReference type="SAM" id="MobiDB-lite"/>
    </source>
</evidence>
<dbReference type="AlphaFoldDB" id="A0AAX4JT16"/>
<dbReference type="RefSeq" id="XP_066075339.1">
    <property type="nucleotide sequence ID" value="XM_066219242.1"/>
</dbReference>
<dbReference type="PANTHER" id="PTHR12358">
    <property type="entry name" value="SPHINGOSINE KINASE"/>
    <property type="match status" value="1"/>
</dbReference>
<dbReference type="SUPFAM" id="SSF111331">
    <property type="entry name" value="NAD kinase/diacylglycerol kinase-like"/>
    <property type="match status" value="1"/>
</dbReference>